<organism evidence="11">
    <name type="scientific">Menopon gallinae</name>
    <name type="common">poultry shaft louse</name>
    <dbReference type="NCBI Taxonomy" id="328185"/>
    <lineage>
        <taxon>Eukaryota</taxon>
        <taxon>Metazoa</taxon>
        <taxon>Ecdysozoa</taxon>
        <taxon>Arthropoda</taxon>
        <taxon>Hexapoda</taxon>
        <taxon>Insecta</taxon>
        <taxon>Pterygota</taxon>
        <taxon>Neoptera</taxon>
        <taxon>Paraneoptera</taxon>
        <taxon>Psocodea</taxon>
        <taxon>Troctomorpha</taxon>
        <taxon>Phthiraptera</taxon>
        <taxon>Amblycera</taxon>
        <taxon>Menoponidae</taxon>
        <taxon>Menopon</taxon>
    </lineage>
</organism>
<dbReference type="PANTHER" id="PTHR42643">
    <property type="entry name" value="IONOTROPIC RECEPTOR 20A-RELATED"/>
    <property type="match status" value="1"/>
</dbReference>
<evidence type="ECO:0000256" key="8">
    <source>
        <dbReference type="ARBA" id="ARBA00023180"/>
    </source>
</evidence>
<keyword evidence="7" id="KW-0675">Receptor</keyword>
<dbReference type="AlphaFoldDB" id="A0AAW2ICR5"/>
<keyword evidence="5 9" id="KW-1133">Transmembrane helix</keyword>
<accession>A0AAW2ICR5</accession>
<dbReference type="SUPFAM" id="SSF53850">
    <property type="entry name" value="Periplasmic binding protein-like II"/>
    <property type="match status" value="1"/>
</dbReference>
<keyword evidence="3" id="KW-1003">Cell membrane</keyword>
<evidence type="ECO:0000256" key="4">
    <source>
        <dbReference type="ARBA" id="ARBA00022692"/>
    </source>
</evidence>
<feature type="transmembrane region" description="Helical" evidence="9">
    <location>
        <begin position="116"/>
        <end position="137"/>
    </location>
</feature>
<evidence type="ECO:0000256" key="3">
    <source>
        <dbReference type="ARBA" id="ARBA00022475"/>
    </source>
</evidence>
<feature type="transmembrane region" description="Helical" evidence="9">
    <location>
        <begin position="185"/>
        <end position="204"/>
    </location>
</feature>
<dbReference type="Pfam" id="PF00060">
    <property type="entry name" value="Lig_chan"/>
    <property type="match status" value="1"/>
</dbReference>
<reference evidence="11" key="1">
    <citation type="journal article" date="2024" name="Gigascience">
        <title>Chromosome-level genome of the poultry shaft louse Menopon gallinae provides insight into the host-switching and adaptive evolution of parasitic lice.</title>
        <authorList>
            <person name="Xu Y."/>
            <person name="Ma L."/>
            <person name="Liu S."/>
            <person name="Liang Y."/>
            <person name="Liu Q."/>
            <person name="He Z."/>
            <person name="Tian L."/>
            <person name="Duan Y."/>
            <person name="Cai W."/>
            <person name="Li H."/>
            <person name="Song F."/>
        </authorList>
    </citation>
    <scope>NUCLEOTIDE SEQUENCE</scope>
    <source>
        <strain evidence="11">Cailab_2023a</strain>
    </source>
</reference>
<gene>
    <name evidence="11" type="ORF">PYX00_001064</name>
</gene>
<comment type="subcellular location">
    <subcellularLocation>
        <location evidence="1">Cell membrane</location>
        <topology evidence="1">Multi-pass membrane protein</topology>
    </subcellularLocation>
</comment>
<proteinExistence type="inferred from homology"/>
<evidence type="ECO:0000256" key="5">
    <source>
        <dbReference type="ARBA" id="ARBA00022989"/>
    </source>
</evidence>
<dbReference type="EMBL" id="JARGDH010000001">
    <property type="protein sequence ID" value="KAL0279532.1"/>
    <property type="molecule type" value="Genomic_DNA"/>
</dbReference>
<evidence type="ECO:0000256" key="2">
    <source>
        <dbReference type="ARBA" id="ARBA00008685"/>
    </source>
</evidence>
<evidence type="ECO:0000313" key="11">
    <source>
        <dbReference type="EMBL" id="KAL0279532.1"/>
    </source>
</evidence>
<dbReference type="GO" id="GO:0015276">
    <property type="term" value="F:ligand-gated monoatomic ion channel activity"/>
    <property type="evidence" value="ECO:0007669"/>
    <property type="project" value="InterPro"/>
</dbReference>
<comment type="caution">
    <text evidence="11">The sequence shown here is derived from an EMBL/GenBank/DDBJ whole genome shotgun (WGS) entry which is preliminary data.</text>
</comment>
<feature type="transmembrane region" description="Helical" evidence="9">
    <location>
        <begin position="401"/>
        <end position="425"/>
    </location>
</feature>
<evidence type="ECO:0000256" key="1">
    <source>
        <dbReference type="ARBA" id="ARBA00004651"/>
    </source>
</evidence>
<keyword evidence="6 9" id="KW-0472">Membrane</keyword>
<evidence type="ECO:0000259" key="10">
    <source>
        <dbReference type="Pfam" id="PF00060"/>
    </source>
</evidence>
<dbReference type="Gene3D" id="1.10.287.70">
    <property type="match status" value="1"/>
</dbReference>
<protein>
    <recommendedName>
        <fullName evidence="10">Ionotropic glutamate receptor C-terminal domain-containing protein</fullName>
    </recommendedName>
</protein>
<dbReference type="GO" id="GO:0050906">
    <property type="term" value="P:detection of stimulus involved in sensory perception"/>
    <property type="evidence" value="ECO:0007669"/>
    <property type="project" value="UniProtKB-ARBA"/>
</dbReference>
<dbReference type="InterPro" id="IPR052192">
    <property type="entry name" value="Insect_Ionotropic_Sensory_Rcpt"/>
</dbReference>
<feature type="transmembrane region" description="Helical" evidence="9">
    <location>
        <begin position="213"/>
        <end position="234"/>
    </location>
</feature>
<evidence type="ECO:0000256" key="9">
    <source>
        <dbReference type="SAM" id="Phobius"/>
    </source>
</evidence>
<keyword evidence="8" id="KW-0325">Glycoprotein</keyword>
<sequence>MEGRHVTVSVKKLPPYINIATENGKSTLRGYLGIIWTMLESRLHFSSQLFTDDFVKGLPHLRNYDRDVILYPGTVTPKNFEHYDLSVPLLSSWYSLYIKDSDEANSSESFVKNLSASLWVSTVLMISIFTIFLYLMLNISLRFLSAKTIEIPRMRRRGKQKLLNPSSANEVNTEFDKLRILNDASLGNCFIITLAAFCSQGYILSTRMFSIRLVLLNILFFGMIMCNSYSALLMSQLTLREPLLPFKTLEEIPTQATDYSLCVRENSLPYMSFMVNETSKALRKEWANIINRKPCVRGIIPADVMCAPRIAFLETPAIIQNSIHRNFKCKITNLKQKYFKVHFTILLYRTIDYKAKREIDNEIIRYRELGILRRLITTHVRQDELFSPAEESELQVTFEHIYGVLLVYFFCVGVSFVLLLLEIVIDRLTRRCRSQTHPKDLRYGFQSNRNRLLFQTHSTLKRL</sequence>
<evidence type="ECO:0000256" key="6">
    <source>
        <dbReference type="ARBA" id="ARBA00023136"/>
    </source>
</evidence>
<evidence type="ECO:0000256" key="7">
    <source>
        <dbReference type="ARBA" id="ARBA00023170"/>
    </source>
</evidence>
<comment type="similarity">
    <text evidence="2">Belongs to the glutamate-gated ion channel (TC 1.A.10.1) family.</text>
</comment>
<keyword evidence="4 9" id="KW-0812">Transmembrane</keyword>
<feature type="domain" description="Ionotropic glutamate receptor C-terminal" evidence="10">
    <location>
        <begin position="116"/>
        <end position="347"/>
    </location>
</feature>
<dbReference type="GO" id="GO:0005886">
    <property type="term" value="C:plasma membrane"/>
    <property type="evidence" value="ECO:0007669"/>
    <property type="project" value="UniProtKB-SubCell"/>
</dbReference>
<dbReference type="PANTHER" id="PTHR42643:SF24">
    <property type="entry name" value="IONOTROPIC RECEPTOR 60A"/>
    <property type="match status" value="1"/>
</dbReference>
<name>A0AAW2ICR5_9NEOP</name>
<dbReference type="InterPro" id="IPR001320">
    <property type="entry name" value="Iontro_rcpt_C"/>
</dbReference>